<dbReference type="PROSITE" id="PS51257">
    <property type="entry name" value="PROKAR_LIPOPROTEIN"/>
    <property type="match status" value="1"/>
</dbReference>
<protein>
    <submittedName>
        <fullName evidence="2">Beta-barrel assembly machine subunit BamF</fullName>
    </submittedName>
</protein>
<sequence>MSIERTSRVLLLVAAASVALAGCGGGRRAIGDAFGLTVESPNAFNVSPRAPLRLPSDFAALPAPQPGAPSPLDPTPQADARAALASAGAPSGAGVSPSPGELALLGGAGAEAAQPGIRETLEEEVDASKNSEYGLSSLFGYATPDGTEREVLEPREAAEEVRAQGARTPTPAPAPAETPSGAYEIPINIP</sequence>
<accession>A0A1H2WAJ9</accession>
<evidence type="ECO:0000313" key="3">
    <source>
        <dbReference type="Proteomes" id="UP000199118"/>
    </source>
</evidence>
<keyword evidence="3" id="KW-1185">Reference proteome</keyword>
<dbReference type="InterPro" id="IPR021395">
    <property type="entry name" value="DUF3035"/>
</dbReference>
<feature type="compositionally biased region" description="Low complexity" evidence="1">
    <location>
        <begin position="76"/>
        <end position="102"/>
    </location>
</feature>
<name>A0A1H2WAJ9_9RHOB</name>
<reference evidence="2 3" key="1">
    <citation type="submission" date="2016-10" db="EMBL/GenBank/DDBJ databases">
        <authorList>
            <person name="de Groot N.N."/>
        </authorList>
    </citation>
    <scope>NUCLEOTIDE SEQUENCE [LARGE SCALE GENOMIC DNA]</scope>
    <source>
        <strain evidence="2 3">DSM 17890</strain>
    </source>
</reference>
<gene>
    <name evidence="2" type="ORF">SAMN05444336_102318</name>
</gene>
<dbReference type="AlphaFoldDB" id="A0A1H2WAJ9"/>
<organism evidence="2 3">
    <name type="scientific">Albimonas donghaensis</name>
    <dbReference type="NCBI Taxonomy" id="356660"/>
    <lineage>
        <taxon>Bacteria</taxon>
        <taxon>Pseudomonadati</taxon>
        <taxon>Pseudomonadota</taxon>
        <taxon>Alphaproteobacteria</taxon>
        <taxon>Rhodobacterales</taxon>
        <taxon>Paracoccaceae</taxon>
        <taxon>Albimonas</taxon>
    </lineage>
</organism>
<dbReference type="Pfam" id="PF11233">
    <property type="entry name" value="DUF3035"/>
    <property type="match status" value="1"/>
</dbReference>
<proteinExistence type="predicted"/>
<feature type="compositionally biased region" description="Pro residues" evidence="1">
    <location>
        <begin position="63"/>
        <end position="74"/>
    </location>
</feature>
<evidence type="ECO:0000313" key="2">
    <source>
        <dbReference type="EMBL" id="SDW77652.1"/>
    </source>
</evidence>
<feature type="compositionally biased region" description="Basic and acidic residues" evidence="1">
    <location>
        <begin position="146"/>
        <end position="162"/>
    </location>
</feature>
<feature type="region of interest" description="Disordered" evidence="1">
    <location>
        <begin position="57"/>
        <end position="102"/>
    </location>
</feature>
<feature type="region of interest" description="Disordered" evidence="1">
    <location>
        <begin position="138"/>
        <end position="190"/>
    </location>
</feature>
<evidence type="ECO:0000256" key="1">
    <source>
        <dbReference type="SAM" id="MobiDB-lite"/>
    </source>
</evidence>
<dbReference type="EMBL" id="FNMZ01000002">
    <property type="protein sequence ID" value="SDW77652.1"/>
    <property type="molecule type" value="Genomic_DNA"/>
</dbReference>
<dbReference type="STRING" id="356660.SAMN05444336_102318"/>
<dbReference type="Proteomes" id="UP000199118">
    <property type="component" value="Unassembled WGS sequence"/>
</dbReference>